<keyword evidence="11" id="KW-0472">Membrane</keyword>
<evidence type="ECO:0000256" key="11">
    <source>
        <dbReference type="SAM" id="Phobius"/>
    </source>
</evidence>
<feature type="domain" description="Laminin G" evidence="12">
    <location>
        <begin position="2179"/>
        <end position="2364"/>
    </location>
</feature>
<dbReference type="FunFam" id="2.10.25.10:FF:000031">
    <property type="entry name" value="neurogenic locus notch homolog protein 3"/>
    <property type="match status" value="1"/>
</dbReference>
<dbReference type="PROSITE" id="PS01187">
    <property type="entry name" value="EGF_CA"/>
    <property type="match status" value="5"/>
</dbReference>
<dbReference type="CDD" id="cd00054">
    <property type="entry name" value="EGF_CA"/>
    <property type="match status" value="20"/>
</dbReference>
<dbReference type="SUPFAM" id="SSF49899">
    <property type="entry name" value="Concanavalin A-like lectins/glucanases"/>
    <property type="match status" value="4"/>
</dbReference>
<feature type="disulfide bond" evidence="9">
    <location>
        <begin position="638"/>
        <end position="647"/>
    </location>
</feature>
<feature type="disulfide bond" evidence="9">
    <location>
        <begin position="1081"/>
        <end position="1091"/>
    </location>
</feature>
<evidence type="ECO:0008006" key="16">
    <source>
        <dbReference type="Google" id="ProtNLM"/>
    </source>
</evidence>
<feature type="domain" description="EGF-like" evidence="13">
    <location>
        <begin position="522"/>
        <end position="558"/>
    </location>
</feature>
<dbReference type="GO" id="GO:0003008">
    <property type="term" value="P:system process"/>
    <property type="evidence" value="ECO:0007669"/>
    <property type="project" value="UniProtKB-ARBA"/>
</dbReference>
<feature type="disulfide bond" evidence="9">
    <location>
        <begin position="1887"/>
        <end position="1896"/>
    </location>
</feature>
<feature type="domain" description="EGF-like" evidence="13">
    <location>
        <begin position="407"/>
        <end position="444"/>
    </location>
</feature>
<dbReference type="OMA" id="CESECHV"/>
<dbReference type="GO" id="GO:0005886">
    <property type="term" value="C:plasma membrane"/>
    <property type="evidence" value="ECO:0007669"/>
    <property type="project" value="UniProtKB-ARBA"/>
</dbReference>
<dbReference type="GO" id="GO:0045197">
    <property type="term" value="P:establishment or maintenance of epithelial cell apical/basal polarity"/>
    <property type="evidence" value="ECO:0007669"/>
    <property type="project" value="TreeGrafter"/>
</dbReference>
<feature type="domain" description="EGF-like" evidence="13">
    <location>
        <begin position="883"/>
        <end position="919"/>
    </location>
</feature>
<dbReference type="PANTHER" id="PTHR24049">
    <property type="entry name" value="CRUMBS FAMILY MEMBER"/>
    <property type="match status" value="1"/>
</dbReference>
<feature type="disulfide bond" evidence="9">
    <location>
        <begin position="510"/>
        <end position="519"/>
    </location>
</feature>
<feature type="disulfide bond" evidence="9">
    <location>
        <begin position="434"/>
        <end position="443"/>
    </location>
</feature>
<feature type="domain" description="Laminin G" evidence="12">
    <location>
        <begin position="1627"/>
        <end position="1817"/>
    </location>
</feature>
<feature type="disulfide bond" evidence="9">
    <location>
        <begin position="1065"/>
        <end position="1074"/>
    </location>
</feature>
<evidence type="ECO:0000256" key="9">
    <source>
        <dbReference type="PROSITE-ProRule" id="PRU00076"/>
    </source>
</evidence>
<accession>A0A673ZP43</accession>
<dbReference type="Gene3D" id="2.60.120.200">
    <property type="match status" value="4"/>
</dbReference>
<dbReference type="InterPro" id="IPR051022">
    <property type="entry name" value="Notch_Cell-Fate_Det"/>
</dbReference>
<feature type="disulfide bond" evidence="9">
    <location>
        <begin position="2123"/>
        <end position="2132"/>
    </location>
</feature>
<feature type="domain" description="EGF-like" evidence="13">
    <location>
        <begin position="921"/>
        <end position="956"/>
    </location>
</feature>
<feature type="domain" description="EGF-like" evidence="13">
    <location>
        <begin position="845"/>
        <end position="881"/>
    </location>
</feature>
<sequence>MQRLSFHIIAVIISYFLNGCVVVHSRTVCNRPANLEWQLQPQTAQVKWTLMENICNSMVQCWGDQERTETQKSDVPPTWNLPQICPLEVQFGVKLFVSIDATLDLYGIRILNVSKEDFESCSTAPQSQDQFLCSDDVMNASRQVDPKWLLPGLHYFIASHEGNSQLCKLGLRLNVSVKEQQCQSSPLVRLCSGNGVCRTSFWEDGAYRCQCRQHYSGKFCEKFDACLENPCENEGVCVSNGTTDHIHATYKCLCPPHFTGANCSDVIGRENCDRVCRNGTCLQVSPFSFNCVCYTGHPGKEPQYYSVLHGLQSLLQCWIYNQSRTYSTGGSLQLLSSSVLIIISGLVYISCQVLLIRLTASCSPPLLCRCLPGFSGKSCEVVIDYCSLLSVNCLHQGLCLSVIGGYNVSQPIGEPCANGGRCVLNNASSSTCVCAPGWAGRNCRLNINDCVQHWCQNGATCVDEIDGYSCLCPRGYSGSYCEMDVDNCIGHHCSEHGVCLDQQYNYTCRCELGFQGSYCERETDECKSSPCVNGATCEDVIGGYQCHCPPGFEGAGCELDIDECASSPCKNGATCIDQPGNYHCQCVAPFKVVDGFYCLCNPGYAGVRCDQDIDDCASNMCSNNSTCRDLHLTYECLCVPGWEGEFCQQEIDECSSQPCKNNATCTDLLNSYQCLCPQGWAGVDCSEDVDECDSGPCLNGAQCQESPLPGEFSCTCPPFFSGPLCNMPFDPCDSAHDPCLHNATCLTRSDGTAACRCRPGFQGTRCEIDTDECISGPCQNQGHCLDRVNSYSCDCEPGFSGHHCEEDINECSSRPCQNGGICQDQVNRFHCNCPAGYFGTLCDLDINECEVSPCLHEAVCINKPGGFKCVCRPGNAGTWCELSIDECVSNPCQNGGSCVDGPNRYQCLCAGGFMGFHCETNTDECMSGPCLHGRCIDGVDVYYCQCELGWTGARCEMNIDCSSSPCLNGGSCVDLVDKYACFCLDGYTGKNCDIDIDICLETPINVTLCLNGGTCLDGQGSNFTCSCPAGFIGDFCEMDVNECCSDPCLHGAICRDLLNGYLCHCRAGWTGLHCELDINECLPQPCNQGMCIQNEPGYGYTCFCRPGFVVRLTQHTLPLFHPSLYPPSSLLPPPLSLSLCGSLSPPSFLCSSPRLKFHAQPPSVPTHPWQPAPTRPWKPGTVPTRPWQPAPTRPWQPVPAQPAQPAPTRPWPPLPAPTRPWQTATTRPRPPLPAPTRPWQTATTRPRPPLPAPTRPWQTATTRPRPPLPAPTRPWQPAPTHSPPPAPTQPPTAPTQPPPPPFCHAALCLNGGTCHELQRPSGALSFYCDCPLHFTGHFCEKDTTIFIPSFNGTSYLELPPLASLLQSPGASADPSHPANDTTVTLYLTVKTRATQGTILYSKYKHENLGDRLLHVFLQDGIPVVKLGCSGVQVLNADAGQTINTNRLTSIRIRYGLPVGRSGGSCMIEIAVDNGTVKRQEESLFQPVALGPIFLGDVPSHRDQPASTREVRGFVGCIRELQVNNKDIYIAGEALGGRNIHNCDTPVCQHLPCRNGGTCVSDAEDWFCECPPLYSGRLCQFTACEWSPCGHGATCIPKSHQEAVCLCPYGRQGLLCDDAINITRARFSGNDEFGYTSFIAYSSIPSLSVYYEFQLKLTFADSASALKDNLILFSGQKGQGIDGDDFFVLGVRNGRIVHKFNLGSGVGTMVSDRLNREIDIHTVNFGRSRRTGWLKVDRQRNRTGSSPGHLAGLNALSQVFVGGYNEYTPELLPLGSRFRNGFQGCIFDLEFRTRRDGKFIALGKPEGHPNSGRSVGQCGVTPCTLVTCRNGGTCVDSGSSVYCQCPFGWKGALCSETVSVCDAEHRPPPLCARGSTCVPLPDGYTCLCPLGTGGLHCQFVFLPFLFVSAMAISDPFFSGNQSSWMSFSPVSIRHRTDLRLQFQTLSPEGILFYTAQHLSARAGDFFCVSLTSGLVQLRYNLGSGTSVLQSTNRVDTSGGTWHTVRAGRTGHQGFLVLDGLEVKQNDTEGGMSTLDVATDLFVGGVSDLSSISTFSVESEPVGFTGGVRELVLNGHDFDLTETGALGGANVGDWDGTACGYKVCQNGGRCTALSGADSDSFMCTCPPRWTGPVCNQSVYCVNNLCQHESLCFSDLVTGSYDCFCPLGWEGRYCDKQVGLSMTTLKFVGKSYLKYRDPKFNTRNLRYTHVSFNFTASGNEGLILWMGRAEHDDDDYLAVGLQAGHLKIAVNLGERLSLPLTFRNVTLCCNKWHYLSISLNSTLIQVFLGDERVLFEDVDPFERYVAMNYGGLLYLGGFELHRNISTVTSGLFTKGFVGDLKDVHLYQDPRQLQFLQNSKGFNVYQSNE</sequence>
<feature type="domain" description="EGF-like" evidence="13">
    <location>
        <begin position="807"/>
        <end position="843"/>
    </location>
</feature>
<feature type="disulfide bond" evidence="9">
    <location>
        <begin position="697"/>
        <end position="714"/>
    </location>
</feature>
<feature type="disulfide bond" evidence="9">
    <location>
        <begin position="716"/>
        <end position="725"/>
    </location>
</feature>
<feature type="disulfide bond" evidence="9">
    <location>
        <begin position="1027"/>
        <end position="1036"/>
    </location>
</feature>
<feature type="domain" description="EGF-like" evidence="13">
    <location>
        <begin position="1580"/>
        <end position="1616"/>
    </location>
</feature>
<feature type="disulfide bond" evidence="9">
    <location>
        <begin position="983"/>
        <end position="992"/>
    </location>
</feature>
<protein>
    <recommendedName>
        <fullName evidence="16">Protein eyes shut homolog</fullName>
    </recommendedName>
</protein>
<dbReference type="GO" id="GO:0005576">
    <property type="term" value="C:extracellular region"/>
    <property type="evidence" value="ECO:0007669"/>
    <property type="project" value="UniProtKB-SubCell"/>
</dbReference>
<dbReference type="PROSITE" id="PS00010">
    <property type="entry name" value="ASX_HYDROXYL"/>
    <property type="match status" value="13"/>
</dbReference>
<proteinExistence type="predicted"/>
<keyword evidence="3 9" id="KW-0245">EGF-like domain</keyword>
<keyword evidence="4" id="KW-0732">Signal</keyword>
<evidence type="ECO:0000256" key="10">
    <source>
        <dbReference type="SAM" id="MobiDB-lite"/>
    </source>
</evidence>
<comment type="caution">
    <text evidence="9">Lacks conserved residue(s) required for the propagation of feature annotation.</text>
</comment>
<dbReference type="FunFam" id="2.10.25.10:FF:000053">
    <property type="entry name" value="Slit guidance ligand 2"/>
    <property type="match status" value="1"/>
</dbReference>
<feature type="disulfide bond" evidence="9">
    <location>
        <begin position="909"/>
        <end position="918"/>
    </location>
</feature>
<feature type="transmembrane region" description="Helical" evidence="11">
    <location>
        <begin position="6"/>
        <end position="24"/>
    </location>
</feature>
<dbReference type="InterPro" id="IPR001791">
    <property type="entry name" value="Laminin_G"/>
</dbReference>
<dbReference type="FunFam" id="2.10.25.10:FF:000529">
    <property type="entry name" value="Eyes shut homolog"/>
    <property type="match status" value="1"/>
</dbReference>
<feature type="disulfide bond" evidence="9">
    <location>
        <begin position="676"/>
        <end position="685"/>
    </location>
</feature>
<dbReference type="InterPro" id="IPR000742">
    <property type="entry name" value="EGF"/>
</dbReference>
<reference evidence="14" key="1">
    <citation type="submission" date="2025-08" db="UniProtKB">
        <authorList>
            <consortium name="Ensembl"/>
        </authorList>
    </citation>
    <scope>IDENTIFICATION</scope>
</reference>
<dbReference type="Ensembl" id="ENSSTUT00000050718.1">
    <property type="protein sequence ID" value="ENSSTUP00000048623.1"/>
    <property type="gene ID" value="ENSSTUG00000020427.1"/>
</dbReference>
<feature type="domain" description="EGF-like" evidence="13">
    <location>
        <begin position="446"/>
        <end position="482"/>
    </location>
</feature>
<feature type="domain" description="Laminin G" evidence="12">
    <location>
        <begin position="1913"/>
        <end position="2097"/>
    </location>
</feature>
<dbReference type="Pfam" id="PF12661">
    <property type="entry name" value="hEGF"/>
    <property type="match status" value="5"/>
</dbReference>
<dbReference type="Pfam" id="PF00008">
    <property type="entry name" value="EGF"/>
    <property type="match status" value="13"/>
</dbReference>
<keyword evidence="7 9" id="KW-1015">Disulfide bond</keyword>
<feature type="disulfide bond" evidence="9">
    <location>
        <begin position="254"/>
        <end position="263"/>
    </location>
</feature>
<feature type="domain" description="EGF-like" evidence="13">
    <location>
        <begin position="728"/>
        <end position="767"/>
    </location>
</feature>
<feature type="disulfide bond" evidence="9">
    <location>
        <begin position="1569"/>
        <end position="1578"/>
    </location>
</feature>
<dbReference type="GeneTree" id="ENSGT00940000165329"/>
<dbReference type="InterPro" id="IPR001881">
    <property type="entry name" value="EGF-like_Ca-bd_dom"/>
</dbReference>
<evidence type="ECO:0000256" key="4">
    <source>
        <dbReference type="ARBA" id="ARBA00022729"/>
    </source>
</evidence>
<feature type="domain" description="EGF-like" evidence="13">
    <location>
        <begin position="484"/>
        <end position="520"/>
    </location>
</feature>
<evidence type="ECO:0000259" key="12">
    <source>
        <dbReference type="PROSITE" id="PS50025"/>
    </source>
</evidence>
<evidence type="ECO:0000256" key="8">
    <source>
        <dbReference type="ARBA" id="ARBA00023180"/>
    </source>
</evidence>
<feature type="domain" description="EGF-like" evidence="13">
    <location>
        <begin position="222"/>
        <end position="264"/>
    </location>
</feature>
<dbReference type="GO" id="GO:0051240">
    <property type="term" value="P:positive regulation of multicellular organismal process"/>
    <property type="evidence" value="ECO:0007669"/>
    <property type="project" value="UniProtKB-ARBA"/>
</dbReference>
<evidence type="ECO:0000256" key="2">
    <source>
        <dbReference type="ARBA" id="ARBA00022525"/>
    </source>
</evidence>
<evidence type="ECO:0000259" key="13">
    <source>
        <dbReference type="PROSITE" id="PS50026"/>
    </source>
</evidence>
<dbReference type="PROSITE" id="PS50026">
    <property type="entry name" value="EGF_3"/>
    <property type="match status" value="27"/>
</dbReference>
<dbReference type="CDD" id="cd00110">
    <property type="entry name" value="LamG"/>
    <property type="match status" value="4"/>
</dbReference>
<dbReference type="PROSITE" id="PS50025">
    <property type="entry name" value="LAM_G_DOMAIN"/>
    <property type="match status" value="4"/>
</dbReference>
<dbReference type="FunFam" id="2.10.25.10:FF:000122">
    <property type="entry name" value="Protein crumbs homolog 2"/>
    <property type="match status" value="2"/>
</dbReference>
<dbReference type="FunFam" id="2.10.25.10:FF:000373">
    <property type="entry name" value="sushi, nidogen and EGF-like domain-containing protein 1"/>
    <property type="match status" value="1"/>
</dbReference>
<feature type="disulfide bond" evidence="9">
    <location>
        <begin position="472"/>
        <end position="481"/>
    </location>
</feature>
<dbReference type="Proteomes" id="UP000472277">
    <property type="component" value="Chromosome 5"/>
</dbReference>
<dbReference type="GO" id="GO:0032991">
    <property type="term" value="C:protein-containing complex"/>
    <property type="evidence" value="ECO:0007669"/>
    <property type="project" value="TreeGrafter"/>
</dbReference>
<dbReference type="SMART" id="SM00282">
    <property type="entry name" value="LamG"/>
    <property type="match status" value="4"/>
</dbReference>
<feature type="domain" description="EGF-like" evidence="13">
    <location>
        <begin position="688"/>
        <end position="726"/>
    </location>
</feature>
<feature type="disulfide bond" evidence="9">
    <location>
        <begin position="757"/>
        <end position="766"/>
    </location>
</feature>
<feature type="disulfide bond" evidence="9">
    <location>
        <begin position="2143"/>
        <end position="2160"/>
    </location>
</feature>
<dbReference type="SMART" id="SM00181">
    <property type="entry name" value="EGF"/>
    <property type="match status" value="29"/>
</dbReference>
<feature type="region of interest" description="Disordered" evidence="10">
    <location>
        <begin position="1161"/>
        <end position="1298"/>
    </location>
</feature>
<feature type="domain" description="EGF-like" evidence="13">
    <location>
        <begin position="1077"/>
        <end position="1114"/>
    </location>
</feature>
<dbReference type="FunFam" id="2.10.25.10:FF:000591">
    <property type="entry name" value="Protein eyes shut homolog"/>
    <property type="match status" value="1"/>
</dbReference>
<dbReference type="GO" id="GO:0060218">
    <property type="term" value="P:hematopoietic stem cell differentiation"/>
    <property type="evidence" value="ECO:0007669"/>
    <property type="project" value="UniProtKB-ARBA"/>
</dbReference>
<reference evidence="14" key="2">
    <citation type="submission" date="2025-09" db="UniProtKB">
        <authorList>
            <consortium name="Ensembl"/>
        </authorList>
    </citation>
    <scope>IDENTIFICATION</scope>
</reference>
<dbReference type="FunFam" id="2.10.25.10:FF:000434">
    <property type="entry name" value="Predicted protein"/>
    <property type="match status" value="1"/>
</dbReference>
<feature type="compositionally biased region" description="Pro residues" evidence="10">
    <location>
        <begin position="1264"/>
        <end position="1298"/>
    </location>
</feature>
<dbReference type="Pfam" id="PF02210">
    <property type="entry name" value="Laminin_G_2"/>
    <property type="match status" value="4"/>
</dbReference>
<organism evidence="14 15">
    <name type="scientific">Salmo trutta</name>
    <name type="common">Brown trout</name>
    <dbReference type="NCBI Taxonomy" id="8032"/>
    <lineage>
        <taxon>Eukaryota</taxon>
        <taxon>Metazoa</taxon>
        <taxon>Chordata</taxon>
        <taxon>Craniata</taxon>
        <taxon>Vertebrata</taxon>
        <taxon>Euteleostomi</taxon>
        <taxon>Actinopterygii</taxon>
        <taxon>Neopterygii</taxon>
        <taxon>Teleostei</taxon>
        <taxon>Protacanthopterygii</taxon>
        <taxon>Salmoniformes</taxon>
        <taxon>Salmonidae</taxon>
        <taxon>Salmoninae</taxon>
        <taxon>Salmo</taxon>
    </lineage>
</organism>
<keyword evidence="11" id="KW-0812">Transmembrane</keyword>
<feature type="disulfide bond" evidence="9">
    <location>
        <begin position="2162"/>
        <end position="2171"/>
    </location>
</feature>
<feature type="domain" description="EGF-like" evidence="13">
    <location>
        <begin position="1818"/>
        <end position="1854"/>
    </location>
</feature>
<dbReference type="GO" id="GO:0048589">
    <property type="term" value="P:developmental growth"/>
    <property type="evidence" value="ECO:0007669"/>
    <property type="project" value="UniProtKB-ARBA"/>
</dbReference>
<feature type="disulfide bond" evidence="9">
    <location>
        <begin position="548"/>
        <end position="557"/>
    </location>
</feature>
<dbReference type="GO" id="GO:0007157">
    <property type="term" value="P:heterophilic cell-cell adhesion via plasma membrane cell adhesion molecules"/>
    <property type="evidence" value="ECO:0007669"/>
    <property type="project" value="TreeGrafter"/>
</dbReference>
<feature type="disulfide bond" evidence="9">
    <location>
        <begin position="1844"/>
        <end position="1853"/>
    </location>
</feature>
<dbReference type="FunFam" id="2.10.25.10:FF:000669">
    <property type="entry name" value="Eyes shut homolog"/>
    <property type="match status" value="1"/>
</dbReference>
<feature type="disulfide bond" evidence="9">
    <location>
        <begin position="871"/>
        <end position="880"/>
    </location>
</feature>
<dbReference type="FunFam" id="2.60.120.200:FF:000183">
    <property type="entry name" value="Protein eyes shut homolog"/>
    <property type="match status" value="1"/>
</dbReference>
<dbReference type="InterPro" id="IPR009030">
    <property type="entry name" value="Growth_fac_rcpt_cys_sf"/>
</dbReference>
<feature type="domain" description="EGF-like" evidence="13">
    <location>
        <begin position="995"/>
        <end position="1037"/>
    </location>
</feature>
<feature type="domain" description="EGF-like" evidence="13">
    <location>
        <begin position="1543"/>
        <end position="1579"/>
    </location>
</feature>
<feature type="domain" description="Laminin G" evidence="12">
    <location>
        <begin position="1345"/>
        <end position="1547"/>
    </location>
</feature>
<evidence type="ECO:0000256" key="6">
    <source>
        <dbReference type="ARBA" id="ARBA00022837"/>
    </source>
</evidence>
<dbReference type="Gene3D" id="2.10.25.10">
    <property type="entry name" value="Laminin"/>
    <property type="match status" value="28"/>
</dbReference>
<name>A0A673ZP43_SALTR</name>
<dbReference type="InterPro" id="IPR049883">
    <property type="entry name" value="NOTCH1_EGF-like"/>
</dbReference>
<keyword evidence="5" id="KW-0677">Repeat</keyword>
<keyword evidence="2" id="KW-0964">Secreted</keyword>
<feature type="disulfide bond" evidence="9">
    <location>
        <begin position="833"/>
        <end position="842"/>
    </location>
</feature>
<keyword evidence="15" id="KW-1185">Reference proteome</keyword>
<keyword evidence="6" id="KW-0106">Calcium</keyword>
<dbReference type="InterPro" id="IPR018097">
    <property type="entry name" value="EGF_Ca-bd_CS"/>
</dbReference>
<dbReference type="SMART" id="SM00179">
    <property type="entry name" value="EGF_CA"/>
    <property type="match status" value="24"/>
</dbReference>
<feature type="domain" description="EGF-like" evidence="13">
    <location>
        <begin position="769"/>
        <end position="805"/>
    </location>
</feature>
<feature type="domain" description="EGF-like" evidence="13">
    <location>
        <begin position="957"/>
        <end position="993"/>
    </location>
</feature>
<feature type="domain" description="EGF-like" evidence="13">
    <location>
        <begin position="2134"/>
        <end position="2172"/>
    </location>
</feature>
<dbReference type="InterPro" id="IPR013032">
    <property type="entry name" value="EGF-like_CS"/>
</dbReference>
<feature type="domain" description="EGF-like" evidence="13">
    <location>
        <begin position="1861"/>
        <end position="1897"/>
    </location>
</feature>
<dbReference type="FunFam" id="2.10.25.10:FF:000472">
    <property type="entry name" value="Uncharacterized protein, isoform A"/>
    <property type="match status" value="4"/>
</dbReference>
<evidence type="ECO:0000256" key="3">
    <source>
        <dbReference type="ARBA" id="ARBA00022536"/>
    </source>
</evidence>
<dbReference type="FunFam" id="2.10.25.10:FF:000004">
    <property type="entry name" value="Neurogenic locus notch 1"/>
    <property type="match status" value="1"/>
</dbReference>
<dbReference type="PRINTS" id="PR00010">
    <property type="entry name" value="EGFBLOOD"/>
</dbReference>
<feature type="domain" description="EGF-like" evidence="13">
    <location>
        <begin position="560"/>
        <end position="599"/>
    </location>
</feature>
<dbReference type="FunFam" id="2.10.25.10:FF:000537">
    <property type="entry name" value="Notch 3"/>
    <property type="match status" value="1"/>
</dbReference>
<comment type="subcellular location">
    <subcellularLocation>
        <location evidence="1">Secreted</location>
    </subcellularLocation>
</comment>
<feature type="disulfide bond" evidence="9">
    <location>
        <begin position="211"/>
        <end position="220"/>
    </location>
</feature>
<feature type="disulfide bond" evidence="9">
    <location>
        <begin position="795"/>
        <end position="804"/>
    </location>
</feature>
<dbReference type="FunFam" id="2.60.120.200:FF:000210">
    <property type="entry name" value="Protein eyes shut homolog"/>
    <property type="match status" value="1"/>
</dbReference>
<feature type="domain" description="EGF-like" evidence="13">
    <location>
        <begin position="1299"/>
        <end position="1340"/>
    </location>
</feature>
<dbReference type="InterPro" id="IPR013320">
    <property type="entry name" value="ConA-like_dom_sf"/>
</dbReference>
<evidence type="ECO:0000313" key="15">
    <source>
        <dbReference type="Proteomes" id="UP000472277"/>
    </source>
</evidence>
<feature type="disulfide bond" evidence="9">
    <location>
        <begin position="946"/>
        <end position="955"/>
    </location>
</feature>
<feature type="disulfide bond" evidence="9">
    <location>
        <begin position="1330"/>
        <end position="1339"/>
    </location>
</feature>
<feature type="domain" description="EGF-like" evidence="13">
    <location>
        <begin position="178"/>
        <end position="221"/>
    </location>
</feature>
<evidence type="ECO:0000256" key="7">
    <source>
        <dbReference type="ARBA" id="ARBA00023157"/>
    </source>
</evidence>
<dbReference type="FunFam" id="2.10.25.10:FF:000118">
    <property type="entry name" value="protein delta homolog 2"/>
    <property type="match status" value="1"/>
</dbReference>
<feature type="compositionally biased region" description="Pro residues" evidence="10">
    <location>
        <begin position="1162"/>
        <end position="1176"/>
    </location>
</feature>
<feature type="disulfide bond" evidence="9">
    <location>
        <begin position="925"/>
        <end position="935"/>
    </location>
</feature>
<dbReference type="PANTHER" id="PTHR24049:SF26">
    <property type="entry name" value="EYES SHUT HOMOLOG"/>
    <property type="match status" value="1"/>
</dbReference>
<evidence type="ECO:0000313" key="14">
    <source>
        <dbReference type="Ensembl" id="ENSSTUP00000048623.1"/>
    </source>
</evidence>
<dbReference type="GO" id="GO:0005509">
    <property type="term" value="F:calcium ion binding"/>
    <property type="evidence" value="ECO:0007669"/>
    <property type="project" value="InterPro"/>
</dbReference>
<evidence type="ECO:0000256" key="5">
    <source>
        <dbReference type="ARBA" id="ARBA00022737"/>
    </source>
</evidence>
<keyword evidence="11" id="KW-1133">Transmembrane helix</keyword>
<feature type="domain" description="EGF-like" evidence="13">
    <location>
        <begin position="1039"/>
        <end position="1075"/>
    </location>
</feature>
<dbReference type="PROSITE" id="PS00022">
    <property type="entry name" value="EGF_1"/>
    <property type="match status" value="26"/>
</dbReference>
<feature type="compositionally biased region" description="Pro residues" evidence="10">
    <location>
        <begin position="1186"/>
        <end position="1218"/>
    </location>
</feature>
<dbReference type="InterPro" id="IPR000152">
    <property type="entry name" value="EGF-type_Asp/Asn_hydroxyl_site"/>
</dbReference>
<feature type="domain" description="EGF-like" evidence="13">
    <location>
        <begin position="650"/>
        <end position="686"/>
    </location>
</feature>
<dbReference type="FunFam" id="2.10.25.10:FF:000520">
    <property type="entry name" value="Predicted protein"/>
    <property type="match status" value="1"/>
</dbReference>
<feature type="domain" description="EGF-like" evidence="13">
    <location>
        <begin position="2093"/>
        <end position="2133"/>
    </location>
</feature>
<dbReference type="FunFam" id="2.10.25.10:FF:000508">
    <property type="entry name" value="Eyes shut homolog"/>
    <property type="match status" value="1"/>
</dbReference>
<evidence type="ECO:0000256" key="1">
    <source>
        <dbReference type="ARBA" id="ARBA00004613"/>
    </source>
</evidence>
<dbReference type="GO" id="GO:0045597">
    <property type="term" value="P:positive regulation of cell differentiation"/>
    <property type="evidence" value="ECO:0007669"/>
    <property type="project" value="UniProtKB-ARBA"/>
</dbReference>
<dbReference type="GO" id="GO:1901222">
    <property type="term" value="P:regulation of non-canonical NF-kappaB signal transduction"/>
    <property type="evidence" value="ECO:0007669"/>
    <property type="project" value="UniProtKB-ARBA"/>
</dbReference>
<dbReference type="PROSITE" id="PS01186">
    <property type="entry name" value="EGF_2"/>
    <property type="match status" value="18"/>
</dbReference>
<feature type="domain" description="EGF-like" evidence="13">
    <location>
        <begin position="612"/>
        <end position="648"/>
    </location>
</feature>
<dbReference type="Pfam" id="PF07645">
    <property type="entry name" value="EGF_CA"/>
    <property type="match status" value="1"/>
</dbReference>
<dbReference type="GO" id="GO:0048731">
    <property type="term" value="P:system development"/>
    <property type="evidence" value="ECO:0007669"/>
    <property type="project" value="UniProtKB-ARBA"/>
</dbReference>
<feature type="disulfide bond" evidence="9">
    <location>
        <begin position="1606"/>
        <end position="1615"/>
    </location>
</feature>
<dbReference type="SUPFAM" id="SSF57196">
    <property type="entry name" value="EGF/Laminin"/>
    <property type="match status" value="11"/>
</dbReference>
<feature type="transmembrane region" description="Helical" evidence="11">
    <location>
        <begin position="334"/>
        <end position="355"/>
    </location>
</feature>
<dbReference type="SUPFAM" id="SSF57184">
    <property type="entry name" value="Growth factor receptor domain"/>
    <property type="match status" value="3"/>
</dbReference>
<keyword evidence="8" id="KW-0325">Glycoprotein</keyword>